<feature type="signal peptide" evidence="3">
    <location>
        <begin position="1"/>
        <end position="21"/>
    </location>
</feature>
<feature type="compositionally biased region" description="Polar residues" evidence="1">
    <location>
        <begin position="406"/>
        <end position="424"/>
    </location>
</feature>
<dbReference type="GeneID" id="28977091"/>
<protein>
    <recommendedName>
        <fullName evidence="6">Mid2 domain-containing protein</fullName>
    </recommendedName>
</protein>
<evidence type="ECO:0008006" key="6">
    <source>
        <dbReference type="Google" id="ProtNLM"/>
    </source>
</evidence>
<keyword evidence="2" id="KW-0472">Membrane</keyword>
<evidence type="ECO:0000256" key="2">
    <source>
        <dbReference type="SAM" id="Phobius"/>
    </source>
</evidence>
<evidence type="ECO:0000313" key="5">
    <source>
        <dbReference type="Proteomes" id="UP000053890"/>
    </source>
</evidence>
<keyword evidence="2" id="KW-1133">Transmembrane helix</keyword>
<feature type="region of interest" description="Disordered" evidence="1">
    <location>
        <begin position="395"/>
        <end position="493"/>
    </location>
</feature>
<reference evidence="4 5" key="1">
    <citation type="journal article" date="2015" name="Front. Microbiol.">
        <title>Genome sequence of the plant growth promoting endophytic yeast Rhodotorula graminis WP1.</title>
        <authorList>
            <person name="Firrincieli A."/>
            <person name="Otillar R."/>
            <person name="Salamov A."/>
            <person name="Schmutz J."/>
            <person name="Khan Z."/>
            <person name="Redman R.S."/>
            <person name="Fleck N.D."/>
            <person name="Lindquist E."/>
            <person name="Grigoriev I.V."/>
            <person name="Doty S.L."/>
        </authorList>
    </citation>
    <scope>NUCLEOTIDE SEQUENCE [LARGE SCALE GENOMIC DNA]</scope>
    <source>
        <strain evidence="4 5">WP1</strain>
    </source>
</reference>
<accession>A0A194S5R3</accession>
<feature type="region of interest" description="Disordered" evidence="1">
    <location>
        <begin position="316"/>
        <end position="372"/>
    </location>
</feature>
<feature type="compositionally biased region" description="Basic and acidic residues" evidence="1">
    <location>
        <begin position="324"/>
        <end position="335"/>
    </location>
</feature>
<name>A0A194S5R3_RHOGW</name>
<gene>
    <name evidence="4" type="ORF">RHOBADRAFT_53058</name>
</gene>
<feature type="region of interest" description="Disordered" evidence="1">
    <location>
        <begin position="278"/>
        <end position="297"/>
    </location>
</feature>
<proteinExistence type="predicted"/>
<evidence type="ECO:0000256" key="1">
    <source>
        <dbReference type="SAM" id="MobiDB-lite"/>
    </source>
</evidence>
<feature type="transmembrane region" description="Helical" evidence="2">
    <location>
        <begin position="248"/>
        <end position="270"/>
    </location>
</feature>
<dbReference type="OMA" id="FWATAND"/>
<evidence type="ECO:0000313" key="4">
    <source>
        <dbReference type="EMBL" id="KPV76063.1"/>
    </source>
</evidence>
<dbReference type="AlphaFoldDB" id="A0A194S5R3"/>
<keyword evidence="2" id="KW-0812">Transmembrane</keyword>
<dbReference type="EMBL" id="KQ474077">
    <property type="protein sequence ID" value="KPV76063.1"/>
    <property type="molecule type" value="Genomic_DNA"/>
</dbReference>
<dbReference type="OrthoDB" id="2527908at2759"/>
<dbReference type="RefSeq" id="XP_018272112.1">
    <property type="nucleotide sequence ID" value="XM_018416643.1"/>
</dbReference>
<feature type="chain" id="PRO_5008265480" description="Mid2 domain-containing protein" evidence="3">
    <location>
        <begin position="22"/>
        <end position="493"/>
    </location>
</feature>
<evidence type="ECO:0000256" key="3">
    <source>
        <dbReference type="SAM" id="SignalP"/>
    </source>
</evidence>
<keyword evidence="5" id="KW-1185">Reference proteome</keyword>
<sequence length="493" mass="51772">MSTHFQLALVVVLALIGSAQAVLFIPRQPPIAFFWATANDSVKTIPQCGTLQVFTTPSPTTSVQPVGPFYFTAAAQGYVPETQLVTQQIGGAFNWTANYAVGTQLLFAMTDSANNSGGAVDGYTVIPGSDSCELNSASNSPAWLNVATYPDNNPCSEIDFDLTVGKAPFTVSILVPQSGAYLNATGIDKKSFTVKNIVPAGQSYNFWVTDSEGASSYTSFPRTSQLNQSSCSEAVRPGGDSSTSVGTVVGAVIGSVLGALVIAGVAWWFVRRRNRQRAERYRQQPPAATSEFRTADGRAPLVEPFRIPMAGAAAGGGAAAGDTFDDHSPNADSFEKGLYPLSPDQHYRRDGPPSAGVVPAPPPPSHLYDPSAHPYGHAYDPYDHASYTATAASASAAGGHGYDPVASSSPADTTEYLSPSSAPGTSYLGEHQQHQQHGVRDDAEAPAGDGTDGLAHPGEFEYRLPGESPTGPAGPPRPWAQQQGAMPYGHRPY</sequence>
<organism evidence="4 5">
    <name type="scientific">Rhodotorula graminis (strain WP1)</name>
    <dbReference type="NCBI Taxonomy" id="578459"/>
    <lineage>
        <taxon>Eukaryota</taxon>
        <taxon>Fungi</taxon>
        <taxon>Dikarya</taxon>
        <taxon>Basidiomycota</taxon>
        <taxon>Pucciniomycotina</taxon>
        <taxon>Microbotryomycetes</taxon>
        <taxon>Sporidiobolales</taxon>
        <taxon>Sporidiobolaceae</taxon>
        <taxon>Rhodotorula</taxon>
    </lineage>
</organism>
<dbReference type="Proteomes" id="UP000053890">
    <property type="component" value="Unassembled WGS sequence"/>
</dbReference>
<keyword evidence="3" id="KW-0732">Signal</keyword>